<organism evidence="1 2">
    <name type="scientific">Datura stramonium</name>
    <name type="common">Jimsonweed</name>
    <name type="synonym">Common thornapple</name>
    <dbReference type="NCBI Taxonomy" id="4076"/>
    <lineage>
        <taxon>Eukaryota</taxon>
        <taxon>Viridiplantae</taxon>
        <taxon>Streptophyta</taxon>
        <taxon>Embryophyta</taxon>
        <taxon>Tracheophyta</taxon>
        <taxon>Spermatophyta</taxon>
        <taxon>Magnoliopsida</taxon>
        <taxon>eudicotyledons</taxon>
        <taxon>Gunneridae</taxon>
        <taxon>Pentapetalae</taxon>
        <taxon>asterids</taxon>
        <taxon>lamiids</taxon>
        <taxon>Solanales</taxon>
        <taxon>Solanaceae</taxon>
        <taxon>Solanoideae</taxon>
        <taxon>Datureae</taxon>
        <taxon>Datura</taxon>
    </lineage>
</organism>
<sequence length="121" mass="14184">MRHILDQDEQSIIDFYDAFENNEEDSSTYCLTVTTRSGKVTDDASIKEVNEEPKVESSAPLLKLPIPPPSFPQWMKKTHKYERMVKYLDMLKKVMLSILFIEDFNEMPGFSKYLKELLTKK</sequence>
<dbReference type="EMBL" id="JACEIK010002670">
    <property type="protein sequence ID" value="MCD9638315.1"/>
    <property type="molecule type" value="Genomic_DNA"/>
</dbReference>
<evidence type="ECO:0000313" key="1">
    <source>
        <dbReference type="EMBL" id="MCD9638315.1"/>
    </source>
</evidence>
<protein>
    <submittedName>
        <fullName evidence="1">Uncharacterized protein</fullName>
    </submittedName>
</protein>
<keyword evidence="2" id="KW-1185">Reference proteome</keyword>
<dbReference type="Proteomes" id="UP000823775">
    <property type="component" value="Unassembled WGS sequence"/>
</dbReference>
<proteinExistence type="predicted"/>
<reference evidence="1 2" key="1">
    <citation type="journal article" date="2021" name="BMC Genomics">
        <title>Datura genome reveals duplications of psychoactive alkaloid biosynthetic genes and high mutation rate following tissue culture.</title>
        <authorList>
            <person name="Rajewski A."/>
            <person name="Carter-House D."/>
            <person name="Stajich J."/>
            <person name="Litt A."/>
        </authorList>
    </citation>
    <scope>NUCLEOTIDE SEQUENCE [LARGE SCALE GENOMIC DNA]</scope>
    <source>
        <strain evidence="1">AR-01</strain>
    </source>
</reference>
<gene>
    <name evidence="1" type="ORF">HAX54_022201</name>
</gene>
<evidence type="ECO:0000313" key="2">
    <source>
        <dbReference type="Proteomes" id="UP000823775"/>
    </source>
</evidence>
<comment type="caution">
    <text evidence="1">The sequence shown here is derived from an EMBL/GenBank/DDBJ whole genome shotgun (WGS) entry which is preliminary data.</text>
</comment>
<accession>A0ABS8UU10</accession>
<name>A0ABS8UU10_DATST</name>